<feature type="chain" id="PRO_5022214600" description="Aspartyl protease" evidence="1">
    <location>
        <begin position="21"/>
        <end position="510"/>
    </location>
</feature>
<evidence type="ECO:0000313" key="3">
    <source>
        <dbReference type="Proteomes" id="UP000316921"/>
    </source>
</evidence>
<dbReference type="KEGG" id="pbap:Pla133_33530"/>
<dbReference type="AlphaFoldDB" id="A0A518BMQ2"/>
<keyword evidence="1" id="KW-0732">Signal</keyword>
<sequence length="510" mass="54992" precursor="true">MKNSLRISATACLLLCTASAAPTFQSPDGLLARARLAAQRPQWSMLEQGLRFTGTTRGRGVDATFELCFRADGAYRYETDGPLAQVSTWDSDESWSAARGGPARPLRGAELDASLLAQWVHSGWWADAGDALRVEPIEDQPELRLSFPSTGVEALLTLDPETALPRRLSRNDNGFEALVEFSDYRPVAGIPIAHRVDYSQAGVRGFVRIEAAGPDPDPAGDRFGLRGRRATDVRFNPEAPAEVELRRVASGHLLVNPRVDGRDVGWFILDTGAGQLCIDPGAADRLELPEFGEVPAVGNAGTVLASFRQGASFVLGPLEQRDPVYVELELDFLEPVFGVPIAGICGYDLFARAIVQLDLDGPSLWLHDPAGFEVEDATWIDLEVQGGLPCVICSFEGDRSGLFRIDTGDSGSVTFHSPAVRQLGLLEGRETRPAMLGGVGGSAEARSGRLDWFTLGDRRFEDVVTTFTTNEQGAHADAASLGTIGSGLLRPFVVVFDYPGERLGLIARSQ</sequence>
<reference evidence="2 3" key="1">
    <citation type="submission" date="2019-02" db="EMBL/GenBank/DDBJ databases">
        <title>Deep-cultivation of Planctomycetes and their phenomic and genomic characterization uncovers novel biology.</title>
        <authorList>
            <person name="Wiegand S."/>
            <person name="Jogler M."/>
            <person name="Boedeker C."/>
            <person name="Pinto D."/>
            <person name="Vollmers J."/>
            <person name="Rivas-Marin E."/>
            <person name="Kohn T."/>
            <person name="Peeters S.H."/>
            <person name="Heuer A."/>
            <person name="Rast P."/>
            <person name="Oberbeckmann S."/>
            <person name="Bunk B."/>
            <person name="Jeske O."/>
            <person name="Meyerdierks A."/>
            <person name="Storesund J.E."/>
            <person name="Kallscheuer N."/>
            <person name="Luecker S."/>
            <person name="Lage O.M."/>
            <person name="Pohl T."/>
            <person name="Merkel B.J."/>
            <person name="Hornburger P."/>
            <person name="Mueller R.-W."/>
            <person name="Bruemmer F."/>
            <person name="Labrenz M."/>
            <person name="Spormann A.M."/>
            <person name="Op den Camp H."/>
            <person name="Overmann J."/>
            <person name="Amann R."/>
            <person name="Jetten M.S.M."/>
            <person name="Mascher T."/>
            <person name="Medema M.H."/>
            <person name="Devos D.P."/>
            <person name="Kaster A.-K."/>
            <person name="Ovreas L."/>
            <person name="Rohde M."/>
            <person name="Galperin M.Y."/>
            <person name="Jogler C."/>
        </authorList>
    </citation>
    <scope>NUCLEOTIDE SEQUENCE [LARGE SCALE GENOMIC DNA]</scope>
    <source>
        <strain evidence="2 3">Pla133</strain>
    </source>
</reference>
<dbReference type="Gene3D" id="2.40.70.10">
    <property type="entry name" value="Acid Proteases"/>
    <property type="match status" value="2"/>
</dbReference>
<protein>
    <recommendedName>
        <fullName evidence="4">Aspartyl protease</fullName>
    </recommendedName>
</protein>
<name>A0A518BMQ2_9BACT</name>
<dbReference type="InterPro" id="IPR021109">
    <property type="entry name" value="Peptidase_aspartic_dom_sf"/>
</dbReference>
<gene>
    <name evidence="2" type="ORF">Pla133_33530</name>
</gene>
<proteinExistence type="predicted"/>
<evidence type="ECO:0000256" key="1">
    <source>
        <dbReference type="SAM" id="SignalP"/>
    </source>
</evidence>
<evidence type="ECO:0008006" key="4">
    <source>
        <dbReference type="Google" id="ProtNLM"/>
    </source>
</evidence>
<dbReference type="EMBL" id="CP036287">
    <property type="protein sequence ID" value="QDU68258.1"/>
    <property type="molecule type" value="Genomic_DNA"/>
</dbReference>
<dbReference type="RefSeq" id="WP_145067117.1">
    <property type="nucleotide sequence ID" value="NZ_CP036287.1"/>
</dbReference>
<feature type="signal peptide" evidence="1">
    <location>
        <begin position="1"/>
        <end position="20"/>
    </location>
</feature>
<dbReference type="Proteomes" id="UP000316921">
    <property type="component" value="Chromosome"/>
</dbReference>
<dbReference type="Pfam" id="PF13650">
    <property type="entry name" value="Asp_protease_2"/>
    <property type="match status" value="2"/>
</dbReference>
<accession>A0A518BMQ2</accession>
<evidence type="ECO:0000313" key="2">
    <source>
        <dbReference type="EMBL" id="QDU68258.1"/>
    </source>
</evidence>
<organism evidence="2 3">
    <name type="scientific">Engelhardtia mirabilis</name>
    <dbReference type="NCBI Taxonomy" id="2528011"/>
    <lineage>
        <taxon>Bacteria</taxon>
        <taxon>Pseudomonadati</taxon>
        <taxon>Planctomycetota</taxon>
        <taxon>Planctomycetia</taxon>
        <taxon>Planctomycetia incertae sedis</taxon>
        <taxon>Engelhardtia</taxon>
    </lineage>
</organism>
<keyword evidence="3" id="KW-1185">Reference proteome</keyword>